<dbReference type="GeneID" id="8384136"/>
<evidence type="ECO:0000256" key="1">
    <source>
        <dbReference type="SAM" id="MobiDB-lite"/>
    </source>
</evidence>
<evidence type="ECO:0000313" key="4">
    <source>
        <dbReference type="Proteomes" id="UP000002071"/>
    </source>
</evidence>
<name>C7NSC8_HALUD</name>
<evidence type="ECO:0000256" key="2">
    <source>
        <dbReference type="SAM" id="Phobius"/>
    </source>
</evidence>
<dbReference type="HOGENOM" id="CLU_1507351_0_0_2"/>
<keyword evidence="4" id="KW-1185">Reference proteome</keyword>
<accession>C7NSC8</accession>
<evidence type="ECO:0008006" key="5">
    <source>
        <dbReference type="Google" id="ProtNLM"/>
    </source>
</evidence>
<feature type="compositionally biased region" description="Basic and acidic residues" evidence="1">
    <location>
        <begin position="1"/>
        <end position="20"/>
    </location>
</feature>
<feature type="transmembrane region" description="Helical" evidence="2">
    <location>
        <begin position="30"/>
        <end position="56"/>
    </location>
</feature>
<evidence type="ECO:0000313" key="3">
    <source>
        <dbReference type="EMBL" id="ACV12015.1"/>
    </source>
</evidence>
<dbReference type="EMBL" id="CP001687">
    <property type="protein sequence ID" value="ACV12015.1"/>
    <property type="molecule type" value="Genomic_DNA"/>
</dbReference>
<sequence>MRDGTRRNGNRFEPDDERATTDASGRGHGWLALSFVLVLVLTGVIFVATGQAYLAYEQSGSVTATVTDVSVADGDGIVQVRVAVHNPTAVAVDIEAPAGITGRIDGRIVARAHATLFTERTVPAGGNRTIDVPLRIHHQSGETTVAAALDSDTFDLSGRLRGAIHDRSISITIERGDQ</sequence>
<dbReference type="RefSeq" id="WP_015789587.1">
    <property type="nucleotide sequence ID" value="NC_013158.1"/>
</dbReference>
<gene>
    <name evidence="3" type="ordered locus">Huta_1845</name>
</gene>
<dbReference type="Gene3D" id="2.60.40.1820">
    <property type="match status" value="1"/>
</dbReference>
<keyword evidence="2" id="KW-0472">Membrane</keyword>
<dbReference type="STRING" id="519442.Huta_1845"/>
<reference evidence="3 4" key="1">
    <citation type="journal article" date="2009" name="Stand. Genomic Sci.">
        <title>Complete genome sequence of Halorhabdus utahensis type strain (AX-2).</title>
        <authorList>
            <person name="Anderson I."/>
            <person name="Tindall B.J."/>
            <person name="Pomrenke H."/>
            <person name="Goker M."/>
            <person name="Lapidus A."/>
            <person name="Nolan M."/>
            <person name="Copeland A."/>
            <person name="Glavina Del Rio T."/>
            <person name="Chen F."/>
            <person name="Tice H."/>
            <person name="Cheng J.F."/>
            <person name="Lucas S."/>
            <person name="Chertkov O."/>
            <person name="Bruce D."/>
            <person name="Brettin T."/>
            <person name="Detter J.C."/>
            <person name="Han C."/>
            <person name="Goodwin L."/>
            <person name="Land M."/>
            <person name="Hauser L."/>
            <person name="Chang Y.J."/>
            <person name="Jeffries C.D."/>
            <person name="Pitluck S."/>
            <person name="Pati A."/>
            <person name="Mavromatis K."/>
            <person name="Ivanova N."/>
            <person name="Ovchinnikova G."/>
            <person name="Chen A."/>
            <person name="Palaniappan K."/>
            <person name="Chain P."/>
            <person name="Rohde M."/>
            <person name="Bristow J."/>
            <person name="Eisen J.A."/>
            <person name="Markowitz V."/>
            <person name="Hugenholtz P."/>
            <person name="Kyrpides N.C."/>
            <person name="Klenk H.P."/>
        </authorList>
    </citation>
    <scope>NUCLEOTIDE SEQUENCE [LARGE SCALE GENOMIC DNA]</scope>
    <source>
        <strain evidence="4">DSM 12940 / JCM 11049 / AX-2</strain>
    </source>
</reference>
<keyword evidence="2" id="KW-0812">Transmembrane</keyword>
<dbReference type="Proteomes" id="UP000002071">
    <property type="component" value="Chromosome"/>
</dbReference>
<feature type="region of interest" description="Disordered" evidence="1">
    <location>
        <begin position="1"/>
        <end position="23"/>
    </location>
</feature>
<proteinExistence type="predicted"/>
<organism evidence="3 4">
    <name type="scientific">Halorhabdus utahensis (strain DSM 12940 / JCM 11049 / AX-2)</name>
    <dbReference type="NCBI Taxonomy" id="519442"/>
    <lineage>
        <taxon>Archaea</taxon>
        <taxon>Methanobacteriati</taxon>
        <taxon>Methanobacteriota</taxon>
        <taxon>Stenosarchaea group</taxon>
        <taxon>Halobacteria</taxon>
        <taxon>Halobacteriales</taxon>
        <taxon>Haloarculaceae</taxon>
        <taxon>Halorhabdus</taxon>
    </lineage>
</organism>
<protein>
    <recommendedName>
        <fullName evidence="5">Late embryogenesis abundant protein LEA-2 subgroup domain-containing protein</fullName>
    </recommendedName>
</protein>
<dbReference type="AlphaFoldDB" id="C7NSC8"/>
<keyword evidence="2" id="KW-1133">Transmembrane helix</keyword>
<dbReference type="KEGG" id="hut:Huta_1845"/>